<proteinExistence type="predicted"/>
<reference evidence="2" key="1">
    <citation type="submission" date="2017-04" db="EMBL/GenBank/DDBJ databases">
        <title>Genome evolution of the luminous symbionts of deep sea anglerfish.</title>
        <authorList>
            <person name="Hendry T.A."/>
        </authorList>
    </citation>
    <scope>NUCLEOTIDE SEQUENCE [LARGE SCALE GENOMIC DNA]</scope>
</reference>
<dbReference type="InterPro" id="IPR010352">
    <property type="entry name" value="DUF945"/>
</dbReference>
<dbReference type="Proteomes" id="UP000218160">
    <property type="component" value="Chromosome 2"/>
</dbReference>
<dbReference type="KEGG" id="elux:BTN50_1877"/>
<accession>A0A291BBC7</accession>
<protein>
    <submittedName>
        <fullName evidence="1">Uncharacterized protein</fullName>
    </submittedName>
</protein>
<sequence>MIFGKHTAIAGAVALVVIWPLASGQISQSMYDQKIKQFQTPYAVLTRESYDRGYLSSDIVTKISLIGAVKKQLDVYDIPTTYVVNSHVSHGVLSISSDSTLKITPELKVITNKFWPNGESPLFAHLETSILGDTQYNMTFTGLNAKDEEMMVTSAPLIINGEMNKKHIITFDISWPFLNVNSPLGDKTVAINITGTGRGRLVDDIWVGSQSINVEAINIDTQSSILVNMNNLTMEVKNMLYALGGGNVKLAAANDLRFNTENKISIEKFNIQDVITLHNCKIVVGFNAFAYNAMTTLALIANVMRHELTEQNMLQMITTLDSLVAKGLSIKLNSLEIGTLEGHINANADLTLESGLSNVSQNIKALPNKIKGDVNISVPLAYVVIFPKIRNMIDRLEKYGFVSQKEGILTVNAKIKGNQIVSLTGQNIPVGLLIILMM</sequence>
<gene>
    <name evidence="1" type="ORF">BTN50_1877</name>
</gene>
<name>A0A291BBC7_9GAMM</name>
<dbReference type="EMBL" id="CP020663">
    <property type="protein sequence ID" value="ATF10297.1"/>
    <property type="molecule type" value="Genomic_DNA"/>
</dbReference>
<organism evidence="1 2">
    <name type="scientific">Candidatus Enterovibrio altilux</name>
    <dbReference type="NCBI Taxonomy" id="1927128"/>
    <lineage>
        <taxon>Bacteria</taxon>
        <taxon>Pseudomonadati</taxon>
        <taxon>Pseudomonadota</taxon>
        <taxon>Gammaproteobacteria</taxon>
        <taxon>Vibrionales</taxon>
        <taxon>Vibrionaceae</taxon>
        <taxon>Enterovibrio</taxon>
    </lineage>
</organism>
<keyword evidence="2" id="KW-1185">Reference proteome</keyword>
<dbReference type="Pfam" id="PF06097">
    <property type="entry name" value="DUF945"/>
    <property type="match status" value="1"/>
</dbReference>
<evidence type="ECO:0000313" key="1">
    <source>
        <dbReference type="EMBL" id="ATF10297.1"/>
    </source>
</evidence>
<evidence type="ECO:0000313" key="2">
    <source>
        <dbReference type="Proteomes" id="UP000218160"/>
    </source>
</evidence>
<dbReference type="AlphaFoldDB" id="A0A291BBC7"/>
<dbReference type="RefSeq" id="WP_096619744.1">
    <property type="nucleotide sequence ID" value="NZ_CP020663.1"/>
</dbReference>